<organism evidence="2 3">
    <name type="scientific">Aequorivita soesokkakensis</name>
    <dbReference type="NCBI Taxonomy" id="1385699"/>
    <lineage>
        <taxon>Bacteria</taxon>
        <taxon>Pseudomonadati</taxon>
        <taxon>Bacteroidota</taxon>
        <taxon>Flavobacteriia</taxon>
        <taxon>Flavobacteriales</taxon>
        <taxon>Flavobacteriaceae</taxon>
        <taxon>Aequorivita</taxon>
    </lineage>
</organism>
<feature type="transmembrane region" description="Helical" evidence="1">
    <location>
        <begin position="76"/>
        <end position="94"/>
    </location>
</feature>
<accession>A0A1A9LCG8</accession>
<dbReference type="EMBL" id="LXIE01000045">
    <property type="protein sequence ID" value="OAD90451.1"/>
    <property type="molecule type" value="Genomic_DNA"/>
</dbReference>
<keyword evidence="3" id="KW-1185">Reference proteome</keyword>
<reference evidence="2 3" key="1">
    <citation type="submission" date="2016-05" db="EMBL/GenBank/DDBJ databases">
        <title>Genome sequencing of Vitellibacter soesokkakensis RSSK-12.</title>
        <authorList>
            <person name="Thevarajoo S."/>
            <person name="Selvaratnam C."/>
            <person name="Goh K.M."/>
            <person name="Chan K.-G."/>
            <person name="Chong C.S."/>
        </authorList>
    </citation>
    <scope>NUCLEOTIDE SEQUENCE [LARGE SCALE GENOMIC DNA]</scope>
    <source>
        <strain evidence="2 3">RSSK-12</strain>
    </source>
</reference>
<gene>
    <name evidence="2" type="ORF">A7A78_05910</name>
</gene>
<keyword evidence="1" id="KW-0812">Transmembrane</keyword>
<keyword evidence="1" id="KW-0472">Membrane</keyword>
<evidence type="ECO:0000313" key="3">
    <source>
        <dbReference type="Proteomes" id="UP000077552"/>
    </source>
</evidence>
<protein>
    <submittedName>
        <fullName evidence="2">DoxX protein</fullName>
    </submittedName>
</protein>
<sequence>MNSTFTKILRIILGLGLLFFGLSKLLNFNFMPMHIYTGDAAIFIDSLSNTGYILKVVGTFEVLIGLLLVINKWVSFALILLAPISVNIFLFHLFMDTPGLILAMVVIVLNAILIYKHWKVYRPLFH</sequence>
<feature type="transmembrane region" description="Helical" evidence="1">
    <location>
        <begin position="50"/>
        <end position="69"/>
    </location>
</feature>
<proteinExistence type="predicted"/>
<name>A0A1A9LCG8_9FLAO</name>
<dbReference type="Proteomes" id="UP000077552">
    <property type="component" value="Unassembled WGS sequence"/>
</dbReference>
<dbReference type="AlphaFoldDB" id="A0A1A9LCG8"/>
<evidence type="ECO:0000313" key="2">
    <source>
        <dbReference type="EMBL" id="OAD90451.1"/>
    </source>
</evidence>
<dbReference type="OrthoDB" id="8161897at2"/>
<keyword evidence="1" id="KW-1133">Transmembrane helix</keyword>
<evidence type="ECO:0000256" key="1">
    <source>
        <dbReference type="SAM" id="Phobius"/>
    </source>
</evidence>
<feature type="transmembrane region" description="Helical" evidence="1">
    <location>
        <begin position="100"/>
        <end position="118"/>
    </location>
</feature>
<dbReference type="RefSeq" id="WP_068762769.1">
    <property type="nucleotide sequence ID" value="NZ_LXIE01000045.1"/>
</dbReference>
<dbReference type="STRING" id="1385699.A7A78_05910"/>
<comment type="caution">
    <text evidence="2">The sequence shown here is derived from an EMBL/GenBank/DDBJ whole genome shotgun (WGS) entry which is preliminary data.</text>
</comment>